<dbReference type="AlphaFoldDB" id="A0A915KTU6"/>
<keyword evidence="2" id="KW-1185">Reference proteome</keyword>
<name>A0A915KTU6_ROMCU</name>
<protein>
    <submittedName>
        <fullName evidence="3">Uncharacterized protein</fullName>
    </submittedName>
</protein>
<dbReference type="Proteomes" id="UP000887565">
    <property type="component" value="Unplaced"/>
</dbReference>
<evidence type="ECO:0000313" key="2">
    <source>
        <dbReference type="Proteomes" id="UP000887565"/>
    </source>
</evidence>
<organism evidence="2 3">
    <name type="scientific">Romanomermis culicivorax</name>
    <name type="common">Nematode worm</name>
    <dbReference type="NCBI Taxonomy" id="13658"/>
    <lineage>
        <taxon>Eukaryota</taxon>
        <taxon>Metazoa</taxon>
        <taxon>Ecdysozoa</taxon>
        <taxon>Nematoda</taxon>
        <taxon>Enoplea</taxon>
        <taxon>Dorylaimia</taxon>
        <taxon>Mermithida</taxon>
        <taxon>Mermithoidea</taxon>
        <taxon>Mermithidae</taxon>
        <taxon>Romanomermis</taxon>
    </lineage>
</organism>
<dbReference type="WBParaSite" id="nRc.2.0.1.t42345-RA">
    <property type="protein sequence ID" value="nRc.2.0.1.t42345-RA"/>
    <property type="gene ID" value="nRc.2.0.1.g42345"/>
</dbReference>
<reference evidence="3" key="1">
    <citation type="submission" date="2022-11" db="UniProtKB">
        <authorList>
            <consortium name="WormBaseParasite"/>
        </authorList>
    </citation>
    <scope>IDENTIFICATION</scope>
</reference>
<feature type="compositionally biased region" description="Polar residues" evidence="1">
    <location>
        <begin position="68"/>
        <end position="80"/>
    </location>
</feature>
<proteinExistence type="predicted"/>
<feature type="region of interest" description="Disordered" evidence="1">
    <location>
        <begin position="48"/>
        <end position="80"/>
    </location>
</feature>
<accession>A0A915KTU6</accession>
<evidence type="ECO:0000313" key="3">
    <source>
        <dbReference type="WBParaSite" id="nRc.2.0.1.t42345-RA"/>
    </source>
</evidence>
<evidence type="ECO:0000256" key="1">
    <source>
        <dbReference type="SAM" id="MobiDB-lite"/>
    </source>
</evidence>
<sequence>MAHLKIGAIGEGANGKAQLKLAHMATNHFFAHCLVCLVNKLGQKLLTEEERSDDEEETIELKLPVSEDSLQQQSNTMVTE</sequence>